<dbReference type="SUPFAM" id="SSF47336">
    <property type="entry name" value="ACP-like"/>
    <property type="match status" value="1"/>
</dbReference>
<dbReference type="EMBL" id="BOPG01000012">
    <property type="protein sequence ID" value="GIJ54805.1"/>
    <property type="molecule type" value="Genomic_DNA"/>
</dbReference>
<reference evidence="2" key="1">
    <citation type="submission" date="2021-01" db="EMBL/GenBank/DDBJ databases">
        <title>Whole genome shotgun sequence of Virgisporangium aurantiacum NBRC 16421.</title>
        <authorList>
            <person name="Komaki H."/>
            <person name="Tamura T."/>
        </authorList>
    </citation>
    <scope>NUCLEOTIDE SEQUENCE</scope>
    <source>
        <strain evidence="2">NBRC 16421</strain>
    </source>
</reference>
<dbReference type="Proteomes" id="UP000612585">
    <property type="component" value="Unassembled WGS sequence"/>
</dbReference>
<sequence>MDPVLETIRRNVCVVLPDLDPTLVAPDRSLTELGCNSIDRAEVVTLTMEALEISVPVAEFGPVRDIGTLAELFRRHVR</sequence>
<protein>
    <submittedName>
        <fullName evidence="2">Polyketide biosynthesis acyl-carrier-protein AcpK</fullName>
    </submittedName>
</protein>
<dbReference type="Pfam" id="PF00550">
    <property type="entry name" value="PP-binding"/>
    <property type="match status" value="1"/>
</dbReference>
<evidence type="ECO:0000259" key="1">
    <source>
        <dbReference type="PROSITE" id="PS50075"/>
    </source>
</evidence>
<dbReference type="Gene3D" id="1.10.1200.10">
    <property type="entry name" value="ACP-like"/>
    <property type="match status" value="1"/>
</dbReference>
<comment type="caution">
    <text evidence="2">The sequence shown here is derived from an EMBL/GenBank/DDBJ whole genome shotgun (WGS) entry which is preliminary data.</text>
</comment>
<dbReference type="InterPro" id="IPR036736">
    <property type="entry name" value="ACP-like_sf"/>
</dbReference>
<gene>
    <name evidence="2" type="primary">acpK</name>
    <name evidence="2" type="ORF">Vau01_023210</name>
</gene>
<dbReference type="AlphaFoldDB" id="A0A8J4DXQ7"/>
<keyword evidence="3" id="KW-1185">Reference proteome</keyword>
<dbReference type="RefSeq" id="WP_203990467.1">
    <property type="nucleotide sequence ID" value="NZ_BOPG01000012.1"/>
</dbReference>
<organism evidence="2 3">
    <name type="scientific">Virgisporangium aurantiacum</name>
    <dbReference type="NCBI Taxonomy" id="175570"/>
    <lineage>
        <taxon>Bacteria</taxon>
        <taxon>Bacillati</taxon>
        <taxon>Actinomycetota</taxon>
        <taxon>Actinomycetes</taxon>
        <taxon>Micromonosporales</taxon>
        <taxon>Micromonosporaceae</taxon>
        <taxon>Virgisporangium</taxon>
    </lineage>
</organism>
<evidence type="ECO:0000313" key="2">
    <source>
        <dbReference type="EMBL" id="GIJ54805.1"/>
    </source>
</evidence>
<name>A0A8J4DXQ7_9ACTN</name>
<feature type="domain" description="Carrier" evidence="1">
    <location>
        <begin position="2"/>
        <end position="78"/>
    </location>
</feature>
<dbReference type="PROSITE" id="PS50075">
    <property type="entry name" value="CARRIER"/>
    <property type="match status" value="1"/>
</dbReference>
<accession>A0A8J4DXQ7</accession>
<dbReference type="InterPro" id="IPR009081">
    <property type="entry name" value="PP-bd_ACP"/>
</dbReference>
<proteinExistence type="predicted"/>
<evidence type="ECO:0000313" key="3">
    <source>
        <dbReference type="Proteomes" id="UP000612585"/>
    </source>
</evidence>